<evidence type="ECO:0000256" key="4">
    <source>
        <dbReference type="ARBA" id="ARBA00022989"/>
    </source>
</evidence>
<keyword evidence="4 6" id="KW-1133">Transmembrane helix</keyword>
<feature type="transmembrane region" description="Helical" evidence="6">
    <location>
        <begin position="225"/>
        <end position="247"/>
    </location>
</feature>
<evidence type="ECO:0000259" key="8">
    <source>
        <dbReference type="Pfam" id="PF13567"/>
    </source>
</evidence>
<feature type="domain" description="DUF4131" evidence="8">
    <location>
        <begin position="23"/>
        <end position="164"/>
    </location>
</feature>
<dbReference type="PANTHER" id="PTHR30619">
    <property type="entry name" value="DNA INTERNALIZATION/COMPETENCE PROTEIN COMEC/REC2"/>
    <property type="match status" value="1"/>
</dbReference>
<feature type="transmembrane region" description="Helical" evidence="6">
    <location>
        <begin position="297"/>
        <end position="314"/>
    </location>
</feature>
<comment type="subcellular location">
    <subcellularLocation>
        <location evidence="1">Cell membrane</location>
        <topology evidence="1">Multi-pass membrane protein</topology>
    </subcellularLocation>
</comment>
<protein>
    <submittedName>
        <fullName evidence="9">DNA internalization-related competence protein ComEC/Rec2</fullName>
    </submittedName>
</protein>
<reference evidence="9 10" key="1">
    <citation type="submission" date="2023-06" db="EMBL/GenBank/DDBJ databases">
        <title>Five Gram-positive bacteria isolated from mangrove sediments in Shenzhen, Guangdong, China.</title>
        <authorList>
            <person name="Yu S."/>
            <person name="Zheng W."/>
            <person name="Huang Y."/>
        </authorList>
    </citation>
    <scope>NUCLEOTIDE SEQUENCE [LARGE SCALE GENOMIC DNA]</scope>
    <source>
        <strain evidence="9 10">SaN35-3</strain>
    </source>
</reference>
<dbReference type="InterPro" id="IPR025405">
    <property type="entry name" value="DUF4131"/>
</dbReference>
<dbReference type="NCBIfam" id="TIGR00360">
    <property type="entry name" value="ComEC_N-term"/>
    <property type="match status" value="1"/>
</dbReference>
<keyword evidence="10" id="KW-1185">Reference proteome</keyword>
<proteinExistence type="predicted"/>
<evidence type="ECO:0000259" key="7">
    <source>
        <dbReference type="Pfam" id="PF03772"/>
    </source>
</evidence>
<feature type="transmembrane region" description="Helical" evidence="6">
    <location>
        <begin position="378"/>
        <end position="402"/>
    </location>
</feature>
<evidence type="ECO:0000256" key="2">
    <source>
        <dbReference type="ARBA" id="ARBA00022475"/>
    </source>
</evidence>
<dbReference type="InterPro" id="IPR052159">
    <property type="entry name" value="Competence_DNA_uptake"/>
</dbReference>
<feature type="transmembrane region" description="Helical" evidence="6">
    <location>
        <begin position="6"/>
        <end position="37"/>
    </location>
</feature>
<feature type="transmembrane region" description="Helical" evidence="6">
    <location>
        <begin position="444"/>
        <end position="461"/>
    </location>
</feature>
<feature type="transmembrane region" description="Helical" evidence="6">
    <location>
        <begin position="351"/>
        <end position="371"/>
    </location>
</feature>
<evidence type="ECO:0000313" key="10">
    <source>
        <dbReference type="Proteomes" id="UP001197974"/>
    </source>
</evidence>
<dbReference type="Pfam" id="PF13567">
    <property type="entry name" value="DUF4131"/>
    <property type="match status" value="1"/>
</dbReference>
<evidence type="ECO:0000256" key="6">
    <source>
        <dbReference type="SAM" id="Phobius"/>
    </source>
</evidence>
<dbReference type="EMBL" id="CP129013">
    <property type="protein sequence ID" value="WLR44006.1"/>
    <property type="molecule type" value="Genomic_DNA"/>
</dbReference>
<sequence>MKGNLIYISIAITLAVLSVYTSSLFFLLFVIFVCYLFIKEQKRLLIYVTFSFVIMLVYFSFVDYHNKTSLQPGEVEGVILFDDLKWKKGSLSGFGIIEVDSKKEKTYAFYQPSSHFVTIKDIIQPGSRCRFKGSINKPENVTVPHTFDFKKYLYIHRTNTILTVDSIGSCRVGKFKQIYTKRHSILNWIDEQFSHASKGIIAALLIGDRSLLQEDIEDLYQKFGLIHLLAISGLHVGVFLSFFYYICIRTGLTHEHTKYLIILLLPFYVMLTGASPSVIRSSIMAIMVLLFSFRSHTYLSIDGLSVAFILMMVFEPYYLFQVGFQLSFLVSYGILLSQSWILKGLSKFHQLFRLSFICQLTSFPLILFHFFKFSPWSIVLNLIFVPLFTMILLPSVFITVIVTKYSQTIGGILDGIFSAVIKLSSELLRCIENLPLSTLLIGKPSPLLMSCIMIFTVYLLTQLNFNRYLIKVLTISSLFFCVHFVEKSTNIEGKIILLDVGQGDSIFIQEPYNGSTFLIDTGGVIRYGEKKYPHNCRECNCTFS</sequence>
<evidence type="ECO:0000256" key="3">
    <source>
        <dbReference type="ARBA" id="ARBA00022692"/>
    </source>
</evidence>
<dbReference type="Proteomes" id="UP001197974">
    <property type="component" value="Chromosome"/>
</dbReference>
<dbReference type="PANTHER" id="PTHR30619:SF7">
    <property type="entry name" value="BETA-LACTAMASE DOMAIN PROTEIN"/>
    <property type="match status" value="1"/>
</dbReference>
<feature type="transmembrane region" description="Helical" evidence="6">
    <location>
        <begin position="326"/>
        <end position="345"/>
    </location>
</feature>
<gene>
    <name evidence="9" type="ORF">LC087_07860</name>
</gene>
<dbReference type="Pfam" id="PF03772">
    <property type="entry name" value="Competence"/>
    <property type="match status" value="1"/>
</dbReference>
<dbReference type="InterPro" id="IPR004797">
    <property type="entry name" value="Competence_ComEC/Rec2"/>
</dbReference>
<dbReference type="NCBIfam" id="TIGR00361">
    <property type="entry name" value="ComEC_Rec2"/>
    <property type="match status" value="1"/>
</dbReference>
<feature type="transmembrane region" description="Helical" evidence="6">
    <location>
        <begin position="259"/>
        <end position="291"/>
    </location>
</feature>
<evidence type="ECO:0000313" key="9">
    <source>
        <dbReference type="EMBL" id="WLR44006.1"/>
    </source>
</evidence>
<keyword evidence="5 6" id="KW-0472">Membrane</keyword>
<name>A0ABY9JX90_9BACI</name>
<evidence type="ECO:0000256" key="1">
    <source>
        <dbReference type="ARBA" id="ARBA00004651"/>
    </source>
</evidence>
<accession>A0ABY9JX90</accession>
<keyword evidence="3 6" id="KW-0812">Transmembrane</keyword>
<organism evidence="9 10">
    <name type="scientific">Bacillus carboniphilus</name>
    <dbReference type="NCBI Taxonomy" id="86663"/>
    <lineage>
        <taxon>Bacteria</taxon>
        <taxon>Bacillati</taxon>
        <taxon>Bacillota</taxon>
        <taxon>Bacilli</taxon>
        <taxon>Bacillales</taxon>
        <taxon>Bacillaceae</taxon>
        <taxon>Bacillus</taxon>
    </lineage>
</organism>
<dbReference type="InterPro" id="IPR004477">
    <property type="entry name" value="ComEC_N"/>
</dbReference>
<keyword evidence="2" id="KW-1003">Cell membrane</keyword>
<feature type="domain" description="ComEC/Rec2-related protein" evidence="7">
    <location>
        <begin position="204"/>
        <end position="461"/>
    </location>
</feature>
<dbReference type="RefSeq" id="WP_306020560.1">
    <property type="nucleotide sequence ID" value="NZ_CP129013.1"/>
</dbReference>
<evidence type="ECO:0000256" key="5">
    <source>
        <dbReference type="ARBA" id="ARBA00023136"/>
    </source>
</evidence>
<feature type="transmembrane region" description="Helical" evidence="6">
    <location>
        <begin position="44"/>
        <end position="62"/>
    </location>
</feature>